<feature type="compositionally biased region" description="Acidic residues" evidence="14">
    <location>
        <begin position="170"/>
        <end position="181"/>
    </location>
</feature>
<keyword evidence="6" id="KW-0832">Ubl conjugation</keyword>
<dbReference type="GO" id="GO:0005634">
    <property type="term" value="C:nucleus"/>
    <property type="evidence" value="ECO:0007669"/>
    <property type="project" value="UniProtKB-SubCell"/>
</dbReference>
<name>A0A8W8N1Y0_MAGGI</name>
<feature type="compositionally biased region" description="Basic and acidic residues" evidence="14">
    <location>
        <begin position="428"/>
        <end position="443"/>
    </location>
</feature>
<dbReference type="PANTHER" id="PTHR13453">
    <property type="entry name" value="KAT8 REGULATORY NSL COMPLEX SUBUNIT 2"/>
    <property type="match status" value="1"/>
</dbReference>
<evidence type="ECO:0000256" key="13">
    <source>
        <dbReference type="ARBA" id="ARBA00093543"/>
    </source>
</evidence>
<feature type="domain" description="KANL2-like probable zinc-finger" evidence="15">
    <location>
        <begin position="306"/>
        <end position="359"/>
    </location>
</feature>
<dbReference type="GO" id="GO:0006325">
    <property type="term" value="P:chromatin organization"/>
    <property type="evidence" value="ECO:0007669"/>
    <property type="project" value="UniProtKB-KW"/>
</dbReference>
<dbReference type="GO" id="GO:0005739">
    <property type="term" value="C:mitochondrion"/>
    <property type="evidence" value="ECO:0007669"/>
    <property type="project" value="UniProtKB-SubCell"/>
</dbReference>
<sequence>MAQRQPKVQQVNIRKPRSPPEGQFCSYSHRTCTHNKIPGYEFCSRHILEDKNAPFKQCEFNSSKSGKKCINAATKSDKKGSHRYCSDHARKAIILRQKAHLKRKPTETADNLLEDLDHFKLVAGPDGVLEHQRQQAVGDNVASRALDYASSSDSDLESPLVDQAWRGDGDSDAESIDSDQEDPLKHAGVYTAEEVALIMRDKLIRLQSLYIDQFKRLQHVMKEKRRKYLQTSKQEREALGSIKYYKNKVPSRDKYCQLKVLKRYHKRHGKEALLHRQSKQRRIAVSEGYNYRAPAYPRCIYIGDNSVKCSDRAIPLSKFCKKHIGEDQYQVLFRPCQFGGGACGKQVFCLDECCTCPTHLPLKNPETRVSLKIEENADPLDMKSTELTKEALDLLLPQLDFSAQEIMSRQLLSGNPEMPDSIFSMTETDNHESMDTGEHSKKSMDQNEMKYLGEDKGENVANSAESGSNVGQKFDPLLLQHLHGSFEYSHSRSSSKNSEAAASQSSASTETASESARERKDSDITDEEDAKLAEGADVC</sequence>
<keyword evidence="8" id="KW-0496">Mitochondrion</keyword>
<dbReference type="Proteomes" id="UP000005408">
    <property type="component" value="Unassembled WGS sequence"/>
</dbReference>
<dbReference type="InterPro" id="IPR026316">
    <property type="entry name" value="NSL2"/>
</dbReference>
<proteinExistence type="predicted"/>
<evidence type="ECO:0000256" key="12">
    <source>
        <dbReference type="ARBA" id="ARBA00093359"/>
    </source>
</evidence>
<evidence type="ECO:0000313" key="16">
    <source>
        <dbReference type="EnsemblMetazoa" id="G4966.7:cds"/>
    </source>
</evidence>
<evidence type="ECO:0000313" key="17">
    <source>
        <dbReference type="Proteomes" id="UP000005408"/>
    </source>
</evidence>
<feature type="compositionally biased region" description="Polar residues" evidence="14">
    <location>
        <begin position="1"/>
        <end position="12"/>
    </location>
</feature>
<keyword evidence="4" id="KW-1017">Isopeptide bond</keyword>
<evidence type="ECO:0000259" key="15">
    <source>
        <dbReference type="Pfam" id="PF13891"/>
    </source>
</evidence>
<keyword evidence="17" id="KW-1185">Reference proteome</keyword>
<dbReference type="InterPro" id="IPR025927">
    <property type="entry name" value="Znf_KANL2-like"/>
</dbReference>
<feature type="region of interest" description="Disordered" evidence="14">
    <location>
        <begin position="486"/>
        <end position="539"/>
    </location>
</feature>
<reference evidence="16" key="1">
    <citation type="submission" date="2022-08" db="UniProtKB">
        <authorList>
            <consortium name="EnsemblMetazoa"/>
        </authorList>
    </citation>
    <scope>IDENTIFICATION</scope>
    <source>
        <strain evidence="16">05x7-T-G4-1.051#20</strain>
    </source>
</reference>
<evidence type="ECO:0000256" key="8">
    <source>
        <dbReference type="ARBA" id="ARBA00023128"/>
    </source>
</evidence>
<protein>
    <recommendedName>
        <fullName evidence="3">KAT8 regulatory NSL complex subunit 2</fullName>
    </recommendedName>
    <alternativeName>
        <fullName evidence="11">NSL complex protein NSL2</fullName>
    </alternativeName>
    <alternativeName>
        <fullName evidence="10">Non-specific lethal 2 homolog</fullName>
    </alternativeName>
</protein>
<dbReference type="EnsemblMetazoa" id="G4966.8">
    <property type="protein sequence ID" value="G4966.8:cds"/>
    <property type="gene ID" value="G4966"/>
</dbReference>
<accession>A0A8W8N1Y0</accession>
<dbReference type="EnsemblMetazoa" id="G4966.5">
    <property type="protein sequence ID" value="G4966.5:cds"/>
    <property type="gene ID" value="G4966"/>
</dbReference>
<keyword evidence="9" id="KW-0539">Nucleus</keyword>
<dbReference type="EnsemblMetazoa" id="G4966.1">
    <property type="protein sequence ID" value="G4966.1:cds"/>
    <property type="gene ID" value="G4966"/>
</dbReference>
<evidence type="ECO:0000256" key="5">
    <source>
        <dbReference type="ARBA" id="ARBA00022553"/>
    </source>
</evidence>
<keyword evidence="5" id="KW-0597">Phosphoprotein</keyword>
<evidence type="ECO:0000256" key="14">
    <source>
        <dbReference type="SAM" id="MobiDB-lite"/>
    </source>
</evidence>
<evidence type="ECO:0000256" key="9">
    <source>
        <dbReference type="ARBA" id="ARBA00023242"/>
    </source>
</evidence>
<feature type="region of interest" description="Disordered" evidence="14">
    <location>
        <begin position="150"/>
        <end position="184"/>
    </location>
</feature>
<feature type="compositionally biased region" description="Basic and acidic residues" evidence="14">
    <location>
        <begin position="530"/>
        <end position="539"/>
    </location>
</feature>
<organism evidence="16 17">
    <name type="scientific">Magallana gigas</name>
    <name type="common">Pacific oyster</name>
    <name type="synonym">Crassostrea gigas</name>
    <dbReference type="NCBI Taxonomy" id="29159"/>
    <lineage>
        <taxon>Eukaryota</taxon>
        <taxon>Metazoa</taxon>
        <taxon>Spiralia</taxon>
        <taxon>Lophotrochozoa</taxon>
        <taxon>Mollusca</taxon>
        <taxon>Bivalvia</taxon>
        <taxon>Autobranchia</taxon>
        <taxon>Pteriomorphia</taxon>
        <taxon>Ostreida</taxon>
        <taxon>Ostreoidea</taxon>
        <taxon>Ostreidae</taxon>
        <taxon>Magallana</taxon>
    </lineage>
</organism>
<evidence type="ECO:0000256" key="10">
    <source>
        <dbReference type="ARBA" id="ARBA00032947"/>
    </source>
</evidence>
<evidence type="ECO:0000256" key="11">
    <source>
        <dbReference type="ARBA" id="ARBA00033378"/>
    </source>
</evidence>
<evidence type="ECO:0000256" key="1">
    <source>
        <dbReference type="ARBA" id="ARBA00004123"/>
    </source>
</evidence>
<evidence type="ECO:0000256" key="4">
    <source>
        <dbReference type="ARBA" id="ARBA00022499"/>
    </source>
</evidence>
<dbReference type="PANTHER" id="PTHR13453:SF1">
    <property type="entry name" value="KAT8 REGULATORY NSL COMPLEX SUBUNIT 2"/>
    <property type="match status" value="1"/>
</dbReference>
<feature type="compositionally biased region" description="Low complexity" evidence="14">
    <location>
        <begin position="491"/>
        <end position="514"/>
    </location>
</feature>
<keyword evidence="7" id="KW-0156">Chromatin regulator</keyword>
<dbReference type="AlphaFoldDB" id="A0A8W8N1Y0"/>
<evidence type="ECO:0000256" key="3">
    <source>
        <dbReference type="ARBA" id="ARBA00015508"/>
    </source>
</evidence>
<dbReference type="Pfam" id="PF13891">
    <property type="entry name" value="zf-C3HC3H_KANSL2"/>
    <property type="match status" value="2"/>
</dbReference>
<feature type="region of interest" description="Disordered" evidence="14">
    <location>
        <begin position="1"/>
        <end position="21"/>
    </location>
</feature>
<evidence type="ECO:0000256" key="6">
    <source>
        <dbReference type="ARBA" id="ARBA00022843"/>
    </source>
</evidence>
<evidence type="ECO:0000256" key="7">
    <source>
        <dbReference type="ARBA" id="ARBA00022853"/>
    </source>
</evidence>
<comment type="function">
    <text evidence="12">Non-catalytic component of the NSL histone acetyltransferase complex, a multiprotein complex that mediates histone H4 acetylation at 'Lys-5'- and 'Lys-8' (H4K5ac and H4K8ac) at transcription start sites and promotes transcription initiation. Required for NSL complex stability and for transcription of intraciliary transport genes in both ciliated and non-ciliated cells by regulating histone H4 acetylation at 'Lys-5'- and 'Lys-12' (H4K5ac and H4K12ac). This is necessary for cilium assembly in ciliated cells and for organization of the microtubule cytoskeleton in non-ciliated cells. Required within the NSL complex to maintain nuclear architecture stability by promoting KAT8-mediated acetylation of lamin LMNA.</text>
</comment>
<dbReference type="GO" id="GO:0044545">
    <property type="term" value="C:NSL complex"/>
    <property type="evidence" value="ECO:0007669"/>
    <property type="project" value="TreeGrafter"/>
</dbReference>
<dbReference type="EnsemblMetazoa" id="G4966.6">
    <property type="protein sequence ID" value="G4966.6:cds"/>
    <property type="gene ID" value="G4966"/>
</dbReference>
<comment type="subunit">
    <text evidence="13">Component of the NSL complex at least composed of KAT8/MOF, KANSL1, KANSL2, KANSL3, MCRS1, PHF20, OGT1/OGT, WDR5 and HCFC1.</text>
</comment>
<feature type="compositionally biased region" description="Low complexity" evidence="14">
    <location>
        <begin position="150"/>
        <end position="160"/>
    </location>
</feature>
<feature type="domain" description="KANL2-like probable zinc-finger" evidence="15">
    <location>
        <begin position="25"/>
        <end position="89"/>
    </location>
</feature>
<dbReference type="EnsemblMetazoa" id="G4966.7">
    <property type="protein sequence ID" value="G4966.7:cds"/>
    <property type="gene ID" value="G4966"/>
</dbReference>
<feature type="region of interest" description="Disordered" evidence="14">
    <location>
        <begin position="414"/>
        <end position="443"/>
    </location>
</feature>
<evidence type="ECO:0000256" key="2">
    <source>
        <dbReference type="ARBA" id="ARBA00004173"/>
    </source>
</evidence>
<comment type="subcellular location">
    <subcellularLocation>
        <location evidence="2">Mitochondrion</location>
    </subcellularLocation>
    <subcellularLocation>
        <location evidence="1">Nucleus</location>
    </subcellularLocation>
</comment>